<comment type="subunit">
    <text evidence="9">Heterooctamer of four alpha and four beta subunits.</text>
</comment>
<feature type="binding site" evidence="9">
    <location>
        <begin position="74"/>
        <end position="76"/>
    </location>
    <ligand>
        <name>substrate</name>
    </ligand>
</feature>
<sequence>MLTKKLLSAKIHRLTVTGADVAYEGSFTLPPELMEAANIVSYESLHVWNVTRGTRLETYAIRGQTGSSDVCANGAAAHLIFPGDQVIVATYAFVADADVPEHQPRLIFVDQQNRITHTGPELPGPQRRPQSPVEHAPSAGQTSPAEQPSA</sequence>
<comment type="cofactor">
    <cofactor evidence="9">
        <name>pyruvate</name>
        <dbReference type="ChEBI" id="CHEBI:15361"/>
    </cofactor>
    <text evidence="9">Binds 1 pyruvoyl group covalently per subunit.</text>
</comment>
<dbReference type="Proteomes" id="UP000325286">
    <property type="component" value="Chromosome"/>
</dbReference>
<evidence type="ECO:0000256" key="5">
    <source>
        <dbReference type="ARBA" id="ARBA00023145"/>
    </source>
</evidence>
<feature type="chain" id="PRO_5023497042" description="Aspartate 1-decarboxylase beta chain" evidence="9">
    <location>
        <begin position="1"/>
        <end position="25"/>
    </location>
</feature>
<reference evidence="11 12" key="1">
    <citation type="submission" date="2019-08" db="EMBL/GenBank/DDBJ databases">
        <title>Deep-cultivation of Planctomycetes and their phenomic and genomic characterization uncovers novel biology.</title>
        <authorList>
            <person name="Wiegand S."/>
            <person name="Jogler M."/>
            <person name="Boedeker C."/>
            <person name="Pinto D."/>
            <person name="Vollmers J."/>
            <person name="Rivas-Marin E."/>
            <person name="Kohn T."/>
            <person name="Peeters S.H."/>
            <person name="Heuer A."/>
            <person name="Rast P."/>
            <person name="Oberbeckmann S."/>
            <person name="Bunk B."/>
            <person name="Jeske O."/>
            <person name="Meyerdierks A."/>
            <person name="Storesund J.E."/>
            <person name="Kallscheuer N."/>
            <person name="Luecker S."/>
            <person name="Lage O.M."/>
            <person name="Pohl T."/>
            <person name="Merkel B.J."/>
            <person name="Hornburger P."/>
            <person name="Mueller R.-W."/>
            <person name="Bruemmer F."/>
            <person name="Labrenz M."/>
            <person name="Spormann A.M."/>
            <person name="Op den Camp H."/>
            <person name="Overmann J."/>
            <person name="Amann R."/>
            <person name="Jetten M.S.M."/>
            <person name="Mascher T."/>
            <person name="Medema M.H."/>
            <person name="Devos D.P."/>
            <person name="Kaster A.-K."/>
            <person name="Ovreas L."/>
            <person name="Rohde M."/>
            <person name="Galperin M.Y."/>
            <person name="Jogler C."/>
        </authorList>
    </citation>
    <scope>NUCLEOTIDE SEQUENCE [LARGE SCALE GENOMIC DNA]</scope>
    <source>
        <strain evidence="11 12">UC8</strain>
    </source>
</reference>
<keyword evidence="5 9" id="KW-0865">Zymogen</keyword>
<evidence type="ECO:0000313" key="12">
    <source>
        <dbReference type="Proteomes" id="UP000325286"/>
    </source>
</evidence>
<dbReference type="GO" id="GO:0004068">
    <property type="term" value="F:aspartate 1-decarboxylase activity"/>
    <property type="evidence" value="ECO:0007669"/>
    <property type="project" value="UniProtKB-UniRule"/>
</dbReference>
<dbReference type="UniPathway" id="UPA00028">
    <property type="reaction ID" value="UER00002"/>
</dbReference>
<evidence type="ECO:0000256" key="7">
    <source>
        <dbReference type="ARBA" id="ARBA00023270"/>
    </source>
</evidence>
<feature type="chain" id="PRO_5023497041" description="Aspartate 1-decarboxylase alpha chain" evidence="9">
    <location>
        <begin position="26"/>
        <end position="150"/>
    </location>
</feature>
<dbReference type="NCBIfam" id="TIGR00223">
    <property type="entry name" value="panD"/>
    <property type="match status" value="1"/>
</dbReference>
<dbReference type="GO" id="GO:0006523">
    <property type="term" value="P:alanine biosynthetic process"/>
    <property type="evidence" value="ECO:0007669"/>
    <property type="project" value="InterPro"/>
</dbReference>
<dbReference type="EC" id="4.1.1.11" evidence="9"/>
<name>A0A5B9QKW6_9BACT</name>
<dbReference type="KEGG" id="rul:UC8_03590"/>
<feature type="binding site" evidence="9">
    <location>
        <position position="58"/>
    </location>
    <ligand>
        <name>substrate</name>
    </ligand>
</feature>
<evidence type="ECO:0000256" key="4">
    <source>
        <dbReference type="ARBA" id="ARBA00022813"/>
    </source>
</evidence>
<keyword evidence="3 9" id="KW-0210">Decarboxylase</keyword>
<keyword evidence="6 9" id="KW-0456">Lyase</keyword>
<dbReference type="InterPro" id="IPR003190">
    <property type="entry name" value="Asp_decarbox"/>
</dbReference>
<dbReference type="PANTHER" id="PTHR21012">
    <property type="entry name" value="ASPARTATE 1-DECARBOXYLASE"/>
    <property type="match status" value="1"/>
</dbReference>
<gene>
    <name evidence="9 11" type="primary">panD</name>
    <name evidence="11" type="ORF">UC8_03590</name>
</gene>
<proteinExistence type="inferred from homology"/>
<keyword evidence="2 9" id="KW-0566">Pantothenate biosynthesis</keyword>
<evidence type="ECO:0000256" key="8">
    <source>
        <dbReference type="ARBA" id="ARBA00023317"/>
    </source>
</evidence>
<dbReference type="GO" id="GO:0005829">
    <property type="term" value="C:cytosol"/>
    <property type="evidence" value="ECO:0007669"/>
    <property type="project" value="TreeGrafter"/>
</dbReference>
<dbReference type="Pfam" id="PF02261">
    <property type="entry name" value="Asp_decarbox"/>
    <property type="match status" value="1"/>
</dbReference>
<dbReference type="PANTHER" id="PTHR21012:SF0">
    <property type="entry name" value="ASPARTATE 1-DECARBOXYLASE"/>
    <property type="match status" value="1"/>
</dbReference>
<dbReference type="HAMAP" id="MF_00446">
    <property type="entry name" value="PanD"/>
    <property type="match status" value="1"/>
</dbReference>
<evidence type="ECO:0000256" key="10">
    <source>
        <dbReference type="SAM" id="MobiDB-lite"/>
    </source>
</evidence>
<comment type="subcellular location">
    <subcellularLocation>
        <location evidence="9">Cytoplasm</location>
    </subcellularLocation>
</comment>
<evidence type="ECO:0000313" key="11">
    <source>
        <dbReference type="EMBL" id="QEG38402.1"/>
    </source>
</evidence>
<feature type="region of interest" description="Disordered" evidence="10">
    <location>
        <begin position="116"/>
        <end position="150"/>
    </location>
</feature>
<feature type="active site" description="Proton donor" evidence="9">
    <location>
        <position position="59"/>
    </location>
</feature>
<dbReference type="InterPro" id="IPR009010">
    <property type="entry name" value="Asp_de-COase-like_dom_sf"/>
</dbReference>
<dbReference type="SUPFAM" id="SSF50692">
    <property type="entry name" value="ADC-like"/>
    <property type="match status" value="1"/>
</dbReference>
<evidence type="ECO:0000256" key="6">
    <source>
        <dbReference type="ARBA" id="ARBA00023239"/>
    </source>
</evidence>
<feature type="compositionally biased region" description="Polar residues" evidence="10">
    <location>
        <begin position="139"/>
        <end position="150"/>
    </location>
</feature>
<accession>A0A5B9QKW6</accession>
<dbReference type="EMBL" id="CP042914">
    <property type="protein sequence ID" value="QEG38402.1"/>
    <property type="molecule type" value="Genomic_DNA"/>
</dbReference>
<evidence type="ECO:0000256" key="1">
    <source>
        <dbReference type="ARBA" id="ARBA00022490"/>
    </source>
</evidence>
<keyword evidence="4 9" id="KW-0068">Autocatalytic cleavage</keyword>
<feature type="modified residue" description="Pyruvic acid (Ser)" evidence="9">
    <location>
        <position position="26"/>
    </location>
</feature>
<evidence type="ECO:0000256" key="3">
    <source>
        <dbReference type="ARBA" id="ARBA00022793"/>
    </source>
</evidence>
<comment type="catalytic activity">
    <reaction evidence="9">
        <text>L-aspartate + H(+) = beta-alanine + CO2</text>
        <dbReference type="Rhea" id="RHEA:19497"/>
        <dbReference type="ChEBI" id="CHEBI:15378"/>
        <dbReference type="ChEBI" id="CHEBI:16526"/>
        <dbReference type="ChEBI" id="CHEBI:29991"/>
        <dbReference type="ChEBI" id="CHEBI:57966"/>
        <dbReference type="EC" id="4.1.1.11"/>
    </reaction>
</comment>
<dbReference type="Gene3D" id="2.40.40.20">
    <property type="match status" value="1"/>
</dbReference>
<comment type="pathway">
    <text evidence="9">Cofactor biosynthesis; (R)-pantothenate biosynthesis; beta-alanine from L-aspartate: step 1/1.</text>
</comment>
<dbReference type="CDD" id="cd06919">
    <property type="entry name" value="Asp_decarbox"/>
    <property type="match status" value="1"/>
</dbReference>
<comment type="similarity">
    <text evidence="9">Belongs to the PanD family.</text>
</comment>
<feature type="active site" description="Schiff-base intermediate with substrate; via pyruvic acid" evidence="9">
    <location>
        <position position="26"/>
    </location>
</feature>
<evidence type="ECO:0000256" key="2">
    <source>
        <dbReference type="ARBA" id="ARBA00022655"/>
    </source>
</evidence>
<dbReference type="OrthoDB" id="9803983at2"/>
<dbReference type="AlphaFoldDB" id="A0A5B9QKW6"/>
<evidence type="ECO:0000256" key="9">
    <source>
        <dbReference type="HAMAP-Rule" id="MF_00446"/>
    </source>
</evidence>
<comment type="PTM">
    <text evidence="9">Is synthesized initially as an inactive proenzyme, which is activated by self-cleavage at a specific serine bond to produce a beta-subunit with a hydroxyl group at its C-terminus and an alpha-subunit with a pyruvoyl group at its N-terminus.</text>
</comment>
<comment type="function">
    <text evidence="9">Catalyzes the pyruvoyl-dependent decarboxylation of aspartate to produce beta-alanine.</text>
</comment>
<dbReference type="RefSeq" id="WP_068134545.1">
    <property type="nucleotide sequence ID" value="NZ_CP042914.1"/>
</dbReference>
<keyword evidence="8 9" id="KW-0670">Pyruvate</keyword>
<keyword evidence="12" id="KW-1185">Reference proteome</keyword>
<keyword evidence="1 9" id="KW-0963">Cytoplasm</keyword>
<organism evidence="11 12">
    <name type="scientific">Roseimaritima ulvae</name>
    <dbReference type="NCBI Taxonomy" id="980254"/>
    <lineage>
        <taxon>Bacteria</taxon>
        <taxon>Pseudomonadati</taxon>
        <taxon>Planctomycetota</taxon>
        <taxon>Planctomycetia</taxon>
        <taxon>Pirellulales</taxon>
        <taxon>Pirellulaceae</taxon>
        <taxon>Roseimaritima</taxon>
    </lineage>
</organism>
<dbReference type="GO" id="GO:0015940">
    <property type="term" value="P:pantothenate biosynthetic process"/>
    <property type="evidence" value="ECO:0007669"/>
    <property type="project" value="UniProtKB-UniRule"/>
</dbReference>
<protein>
    <recommendedName>
        <fullName evidence="9">Aspartate 1-decarboxylase</fullName>
        <ecNumber evidence="9">4.1.1.11</ecNumber>
    </recommendedName>
    <alternativeName>
        <fullName evidence="9">Aspartate alpha-decarboxylase</fullName>
    </alternativeName>
    <component>
        <recommendedName>
            <fullName evidence="9">Aspartate 1-decarboxylase beta chain</fullName>
        </recommendedName>
    </component>
    <component>
        <recommendedName>
            <fullName evidence="9">Aspartate 1-decarboxylase alpha chain</fullName>
        </recommendedName>
    </component>
</protein>
<keyword evidence="7 9" id="KW-0704">Schiff base</keyword>